<dbReference type="InterPro" id="IPR011075">
    <property type="entry name" value="TetR_C"/>
</dbReference>
<protein>
    <submittedName>
        <fullName evidence="4">TetR family transcriptional regulator</fullName>
    </submittedName>
</protein>
<evidence type="ECO:0000256" key="2">
    <source>
        <dbReference type="ARBA" id="ARBA00023163"/>
    </source>
</evidence>
<dbReference type="EMBL" id="MVHJ01000006">
    <property type="protein sequence ID" value="ORA05526.1"/>
    <property type="molecule type" value="Genomic_DNA"/>
</dbReference>
<gene>
    <name evidence="4" type="ORF">BST17_08845</name>
</gene>
<evidence type="ECO:0000313" key="5">
    <source>
        <dbReference type="Proteomes" id="UP000192366"/>
    </source>
</evidence>
<dbReference type="STRING" id="564198.BST17_08845"/>
<name>A0A1W9YZN0_MYCBA</name>
<evidence type="ECO:0000259" key="3">
    <source>
        <dbReference type="Pfam" id="PF16859"/>
    </source>
</evidence>
<keyword evidence="1" id="KW-0805">Transcription regulation</keyword>
<keyword evidence="5" id="KW-1185">Reference proteome</keyword>
<dbReference type="Proteomes" id="UP000192366">
    <property type="component" value="Unassembled WGS sequence"/>
</dbReference>
<comment type="caution">
    <text evidence="4">The sequence shown here is derived from an EMBL/GenBank/DDBJ whole genome shotgun (WGS) entry which is preliminary data.</text>
</comment>
<organism evidence="4 5">
    <name type="scientific">Mycolicibacterium bacteremicum</name>
    <name type="common">Mycobacterium bacteremicum</name>
    <dbReference type="NCBI Taxonomy" id="564198"/>
    <lineage>
        <taxon>Bacteria</taxon>
        <taxon>Bacillati</taxon>
        <taxon>Actinomycetota</taxon>
        <taxon>Actinomycetes</taxon>
        <taxon>Mycobacteriales</taxon>
        <taxon>Mycobacteriaceae</taxon>
        <taxon>Mycolicibacterium</taxon>
    </lineage>
</organism>
<evidence type="ECO:0000313" key="4">
    <source>
        <dbReference type="EMBL" id="ORA05526.1"/>
    </source>
</evidence>
<dbReference type="Gene3D" id="1.10.357.10">
    <property type="entry name" value="Tetracycline Repressor, domain 2"/>
    <property type="match status" value="1"/>
</dbReference>
<dbReference type="AlphaFoldDB" id="A0A1W9YZN0"/>
<keyword evidence="2" id="KW-0804">Transcription</keyword>
<sequence>MLAAVRDELARWGIDRFDTATMVVRHGWDLAAVTEAWPSPDELILEALTTRPDDAPDAPDTGSLAEDLYVLAASMVALVSEQESRRLHSAHLIEDPGISNIEIRRAAWRARADRMRVIFERAHDRGELGDDVDYDATLQLVFAPINMRILYTGEPVDDDYCRNLAAMVSRAVSR</sequence>
<accession>A0A1W9YZN0</accession>
<dbReference type="SUPFAM" id="SSF48498">
    <property type="entry name" value="Tetracyclin repressor-like, C-terminal domain"/>
    <property type="match status" value="1"/>
</dbReference>
<proteinExistence type="predicted"/>
<feature type="domain" description="Tetracyclin repressor-like C-terminal" evidence="3">
    <location>
        <begin position="59"/>
        <end position="168"/>
    </location>
</feature>
<reference evidence="4 5" key="1">
    <citation type="submission" date="2017-02" db="EMBL/GenBank/DDBJ databases">
        <title>The new phylogeny of genus Mycobacterium.</title>
        <authorList>
            <person name="Tortoli E."/>
            <person name="Trovato A."/>
            <person name="Cirillo D.M."/>
        </authorList>
    </citation>
    <scope>NUCLEOTIDE SEQUENCE [LARGE SCALE GENOMIC DNA]</scope>
    <source>
        <strain evidence="4 5">DSM 45578</strain>
    </source>
</reference>
<evidence type="ECO:0000256" key="1">
    <source>
        <dbReference type="ARBA" id="ARBA00023015"/>
    </source>
</evidence>
<dbReference type="InterPro" id="IPR036271">
    <property type="entry name" value="Tet_transcr_reg_TetR-rel_C_sf"/>
</dbReference>
<dbReference type="Pfam" id="PF16859">
    <property type="entry name" value="TetR_C_11"/>
    <property type="match status" value="1"/>
</dbReference>